<dbReference type="InterPro" id="IPR007197">
    <property type="entry name" value="rSAM"/>
</dbReference>
<feature type="compositionally biased region" description="Polar residues" evidence="16">
    <location>
        <begin position="1"/>
        <end position="10"/>
    </location>
</feature>
<comment type="cofactor">
    <cofactor evidence="2 15">
        <name>pyridoxal 5'-phosphate</name>
        <dbReference type="ChEBI" id="CHEBI:597326"/>
    </cofactor>
</comment>
<evidence type="ECO:0000256" key="2">
    <source>
        <dbReference type="ARBA" id="ARBA00001933"/>
    </source>
</evidence>
<dbReference type="GO" id="GO:0051539">
    <property type="term" value="F:4 iron, 4 sulfur cluster binding"/>
    <property type="evidence" value="ECO:0007669"/>
    <property type="project" value="UniProtKB-KW"/>
</dbReference>
<keyword evidence="6 14" id="KW-0004">4Fe-4S</keyword>
<feature type="modified residue" description="N6-(pyridoxal phosphate)lysine" evidence="15">
    <location>
        <position position="342"/>
    </location>
</feature>
<dbReference type="EMBL" id="MTSD02000006">
    <property type="protein sequence ID" value="OOV86384.1"/>
    <property type="molecule type" value="Genomic_DNA"/>
</dbReference>
<comment type="cofactor">
    <cofactor evidence="3">
        <name>[4Fe-4S] cluster</name>
        <dbReference type="ChEBI" id="CHEBI:49883"/>
    </cofactor>
</comment>
<dbReference type="InterPro" id="IPR013785">
    <property type="entry name" value="Aldolase_TIM"/>
</dbReference>
<dbReference type="RefSeq" id="WP_078320198.1">
    <property type="nucleotide sequence ID" value="NZ_FXTS01000007.1"/>
</dbReference>
<keyword evidence="19" id="KW-1185">Reference proteome</keyword>
<dbReference type="NCBIfam" id="TIGR00238">
    <property type="entry name" value="KamA family radical SAM protein"/>
    <property type="match status" value="1"/>
</dbReference>
<keyword evidence="9 15" id="KW-0663">Pyridoxal phosphate</keyword>
<keyword evidence="11 14" id="KW-0411">Iron-sulfur</keyword>
<sequence>MIPVSESSVQFPAKKTHEKPAESDWQTLMKESLIPVAELISYLELPKTYLPGAENGHQLFELRAPKPYLDRIEKGNPDDPLLRQILPLQQESLQVSGYITDPLEEKVSNPIPGLIHKYKSRVLLIGSGACAINCRYCFRRHFPYQDNGLSNERIDQVVRYLLDQKDVNEVILSGGDPLATPDRRLQKLVEQLSAVPHIKRLRIHTRLPVVIPQRITDQLVSLLSQSRLKVIWVLHINHSNEIDHQVVSAVRKLTDNRMSVLNQSVILKGVNDSVRALTDLSESLFDAGILPYYLHAFDPVQGASHFDVPDHQLIKLWRELQSELPGFLVPKLTREEPGKASKTLLF</sequence>
<feature type="binding site" evidence="14">
    <location>
        <position position="137"/>
    </location>
    <ligand>
        <name>[4Fe-4S] cluster</name>
        <dbReference type="ChEBI" id="CHEBI:49883"/>
        <note>4Fe-4S-S-AdoMet</note>
    </ligand>
</feature>
<proteinExistence type="inferred from homology"/>
<dbReference type="InterPro" id="IPR022462">
    <property type="entry name" value="EpmB"/>
</dbReference>
<evidence type="ECO:0000313" key="19">
    <source>
        <dbReference type="Proteomes" id="UP000190064"/>
    </source>
</evidence>
<evidence type="ECO:0000256" key="11">
    <source>
        <dbReference type="ARBA" id="ARBA00023014"/>
    </source>
</evidence>
<evidence type="ECO:0000256" key="10">
    <source>
        <dbReference type="ARBA" id="ARBA00023004"/>
    </source>
</evidence>
<keyword evidence="7" id="KW-0949">S-adenosyl-L-methionine</keyword>
<dbReference type="PROSITE" id="PS51918">
    <property type="entry name" value="RADICAL_SAM"/>
    <property type="match status" value="1"/>
</dbReference>
<evidence type="ECO:0000256" key="14">
    <source>
        <dbReference type="PIRSR" id="PIRSR004911-1"/>
    </source>
</evidence>
<evidence type="ECO:0000259" key="17">
    <source>
        <dbReference type="PROSITE" id="PS51918"/>
    </source>
</evidence>
<dbReference type="InterPro" id="IPR003739">
    <property type="entry name" value="Lys_aminomutase/Glu_NH3_mut"/>
</dbReference>
<comment type="caution">
    <text evidence="18">The sequence shown here is derived from an EMBL/GenBank/DDBJ whole genome shotgun (WGS) entry which is preliminary data.</text>
</comment>
<evidence type="ECO:0000256" key="13">
    <source>
        <dbReference type="ARBA" id="ARBA00030756"/>
    </source>
</evidence>
<organism evidence="18 19">
    <name type="scientific">Oceanospirillum linum</name>
    <dbReference type="NCBI Taxonomy" id="966"/>
    <lineage>
        <taxon>Bacteria</taxon>
        <taxon>Pseudomonadati</taxon>
        <taxon>Pseudomonadota</taxon>
        <taxon>Gammaproteobacteria</taxon>
        <taxon>Oceanospirillales</taxon>
        <taxon>Oceanospirillaceae</taxon>
        <taxon>Oceanospirillum</taxon>
    </lineage>
</organism>
<reference evidence="18" key="1">
    <citation type="submission" date="2017-02" db="EMBL/GenBank/DDBJ databases">
        <title>Draft Genome Sequence of the Salt Water Bacterium Oceanospirillum linum ATCC 11336.</title>
        <authorList>
            <person name="Trachtenberg A.M."/>
            <person name="Carney J.G."/>
            <person name="Linnane J.D."/>
            <person name="Rheaume B.A."/>
            <person name="Pitts N.L."/>
            <person name="Mykles D.L."/>
            <person name="Maclea K.S."/>
        </authorList>
    </citation>
    <scope>NUCLEOTIDE SEQUENCE [LARGE SCALE GENOMIC DNA]</scope>
    <source>
        <strain evidence="18">ATCC 11336</strain>
    </source>
</reference>
<dbReference type="PIRSF" id="PIRSF004911">
    <property type="entry name" value="DUF160"/>
    <property type="match status" value="1"/>
</dbReference>
<dbReference type="NCBIfam" id="TIGR03821">
    <property type="entry name" value="EFP_modif_epmB"/>
    <property type="match status" value="1"/>
</dbReference>
<feature type="binding site" evidence="14">
    <location>
        <position position="134"/>
    </location>
    <ligand>
        <name>[4Fe-4S] cluster</name>
        <dbReference type="ChEBI" id="CHEBI:49883"/>
        <note>4Fe-4S-S-AdoMet</note>
    </ligand>
</feature>
<evidence type="ECO:0000256" key="7">
    <source>
        <dbReference type="ARBA" id="ARBA00022691"/>
    </source>
</evidence>
<dbReference type="GO" id="GO:0046872">
    <property type="term" value="F:metal ion binding"/>
    <property type="evidence" value="ECO:0007669"/>
    <property type="project" value="UniProtKB-KW"/>
</dbReference>
<dbReference type="CDD" id="cd01335">
    <property type="entry name" value="Radical_SAM"/>
    <property type="match status" value="1"/>
</dbReference>
<keyword evidence="12" id="KW-0413">Isomerase</keyword>
<evidence type="ECO:0000256" key="1">
    <source>
        <dbReference type="ARBA" id="ARBA00001352"/>
    </source>
</evidence>
<dbReference type="InterPro" id="IPR058240">
    <property type="entry name" value="rSAM_sf"/>
</dbReference>
<protein>
    <recommendedName>
        <fullName evidence="5">L-lysine 2,3-aminomutase</fullName>
    </recommendedName>
    <alternativeName>
        <fullName evidence="13">EF-P post-translational modification enzyme B</fullName>
    </alternativeName>
</protein>
<dbReference type="GO" id="GO:0016853">
    <property type="term" value="F:isomerase activity"/>
    <property type="evidence" value="ECO:0007669"/>
    <property type="project" value="UniProtKB-KW"/>
</dbReference>
<keyword evidence="10" id="KW-0408">Iron</keyword>
<evidence type="ECO:0000256" key="9">
    <source>
        <dbReference type="ARBA" id="ARBA00022898"/>
    </source>
</evidence>
<evidence type="ECO:0000256" key="12">
    <source>
        <dbReference type="ARBA" id="ARBA00023235"/>
    </source>
</evidence>
<dbReference type="Gene3D" id="3.20.20.70">
    <property type="entry name" value="Aldolase class I"/>
    <property type="match status" value="1"/>
</dbReference>
<dbReference type="AlphaFoldDB" id="A0A1T1H939"/>
<dbReference type="PANTHER" id="PTHR30538:SF1">
    <property type="entry name" value="L-LYSINE 2,3-AMINOMUTASE"/>
    <property type="match status" value="1"/>
</dbReference>
<feature type="domain" description="Radical SAM core" evidence="17">
    <location>
        <begin position="115"/>
        <end position="339"/>
    </location>
</feature>
<evidence type="ECO:0000256" key="5">
    <source>
        <dbReference type="ARBA" id="ARBA00022363"/>
    </source>
</evidence>
<dbReference type="SFLD" id="SFLDG01070">
    <property type="entry name" value="PLP-dependent"/>
    <property type="match status" value="1"/>
</dbReference>
<dbReference type="PANTHER" id="PTHR30538">
    <property type="entry name" value="LYSINE 2,3-AMINOMUTASE-RELATED"/>
    <property type="match status" value="1"/>
</dbReference>
<name>A0A1T1H939_OCELI</name>
<gene>
    <name evidence="18" type="ORF">BTA35_0212735</name>
</gene>
<accession>A0A1T1H939</accession>
<dbReference type="STRING" id="966.BTA35_0212735"/>
<comment type="similarity">
    <text evidence="4">Belongs to the radical SAM superfamily. KamA family.</text>
</comment>
<evidence type="ECO:0000256" key="15">
    <source>
        <dbReference type="PIRSR" id="PIRSR603739-50"/>
    </source>
</evidence>
<feature type="binding site" evidence="14">
    <location>
        <position position="130"/>
    </location>
    <ligand>
        <name>[4Fe-4S] cluster</name>
        <dbReference type="ChEBI" id="CHEBI:49883"/>
        <note>4Fe-4S-S-AdoMet</note>
    </ligand>
</feature>
<dbReference type="SUPFAM" id="SSF102114">
    <property type="entry name" value="Radical SAM enzymes"/>
    <property type="match status" value="1"/>
</dbReference>
<dbReference type="SFLD" id="SFLDS00029">
    <property type="entry name" value="Radical_SAM"/>
    <property type="match status" value="1"/>
</dbReference>
<evidence type="ECO:0000256" key="16">
    <source>
        <dbReference type="SAM" id="MobiDB-lite"/>
    </source>
</evidence>
<dbReference type="SFLD" id="SFLDF00314">
    <property type="entry name" value="L-lysine_2_3-aminomutase_(yjeK"/>
    <property type="match status" value="1"/>
</dbReference>
<comment type="catalytic activity">
    <reaction evidence="1">
        <text>L-lysine = D-beta-lysine</text>
        <dbReference type="Rhea" id="RHEA:44148"/>
        <dbReference type="ChEBI" id="CHEBI:32551"/>
        <dbReference type="ChEBI" id="CHEBI:84138"/>
    </reaction>
</comment>
<dbReference type="Proteomes" id="UP000190064">
    <property type="component" value="Unassembled WGS sequence"/>
</dbReference>
<evidence type="ECO:0000256" key="6">
    <source>
        <dbReference type="ARBA" id="ARBA00022485"/>
    </source>
</evidence>
<evidence type="ECO:0000313" key="18">
    <source>
        <dbReference type="EMBL" id="OOV86384.1"/>
    </source>
</evidence>
<dbReference type="Pfam" id="PF04055">
    <property type="entry name" value="Radical_SAM"/>
    <property type="match status" value="1"/>
</dbReference>
<keyword evidence="8 14" id="KW-0479">Metal-binding</keyword>
<evidence type="ECO:0000256" key="4">
    <source>
        <dbReference type="ARBA" id="ARBA00008703"/>
    </source>
</evidence>
<evidence type="ECO:0000256" key="3">
    <source>
        <dbReference type="ARBA" id="ARBA00001966"/>
    </source>
</evidence>
<feature type="region of interest" description="Disordered" evidence="16">
    <location>
        <begin position="1"/>
        <end position="22"/>
    </location>
</feature>
<evidence type="ECO:0000256" key="8">
    <source>
        <dbReference type="ARBA" id="ARBA00022723"/>
    </source>
</evidence>